<keyword evidence="3" id="KW-1185">Reference proteome</keyword>
<name>A0A5C2RY21_9APHY</name>
<dbReference type="Proteomes" id="UP000313359">
    <property type="component" value="Unassembled WGS sequence"/>
</dbReference>
<reference evidence="2" key="1">
    <citation type="journal article" date="2018" name="Genome Biol. Evol.">
        <title>Genomics and development of Lentinus tigrinus, a white-rot wood-decaying mushroom with dimorphic fruiting bodies.</title>
        <authorList>
            <person name="Wu B."/>
            <person name="Xu Z."/>
            <person name="Knudson A."/>
            <person name="Carlson A."/>
            <person name="Chen N."/>
            <person name="Kovaka S."/>
            <person name="LaButti K."/>
            <person name="Lipzen A."/>
            <person name="Pennachio C."/>
            <person name="Riley R."/>
            <person name="Schakwitz W."/>
            <person name="Umezawa K."/>
            <person name="Ohm R.A."/>
            <person name="Grigoriev I.V."/>
            <person name="Nagy L.G."/>
            <person name="Gibbons J."/>
            <person name="Hibbett D."/>
        </authorList>
    </citation>
    <scope>NUCLEOTIDE SEQUENCE [LARGE SCALE GENOMIC DNA]</scope>
    <source>
        <strain evidence="2">ALCF2SS1-6</strain>
    </source>
</reference>
<evidence type="ECO:0000256" key="1">
    <source>
        <dbReference type="SAM" id="MobiDB-lite"/>
    </source>
</evidence>
<organism evidence="2 3">
    <name type="scientific">Lentinus tigrinus ALCF2SS1-6</name>
    <dbReference type="NCBI Taxonomy" id="1328759"/>
    <lineage>
        <taxon>Eukaryota</taxon>
        <taxon>Fungi</taxon>
        <taxon>Dikarya</taxon>
        <taxon>Basidiomycota</taxon>
        <taxon>Agaricomycotina</taxon>
        <taxon>Agaricomycetes</taxon>
        <taxon>Polyporales</taxon>
        <taxon>Polyporaceae</taxon>
        <taxon>Lentinus</taxon>
    </lineage>
</organism>
<dbReference type="EMBL" id="ML122292">
    <property type="protein sequence ID" value="RPD55919.1"/>
    <property type="molecule type" value="Genomic_DNA"/>
</dbReference>
<protein>
    <submittedName>
        <fullName evidence="2">Uncharacterized protein</fullName>
    </submittedName>
</protein>
<gene>
    <name evidence="2" type="ORF">L227DRAFT_297320</name>
</gene>
<dbReference type="AlphaFoldDB" id="A0A5C2RY21"/>
<feature type="region of interest" description="Disordered" evidence="1">
    <location>
        <begin position="127"/>
        <end position="153"/>
    </location>
</feature>
<evidence type="ECO:0000313" key="2">
    <source>
        <dbReference type="EMBL" id="RPD55919.1"/>
    </source>
</evidence>
<accession>A0A5C2RY21</accession>
<sequence>MQMYCMYCKSDARDGRQLASNAVVGRSVPILASCLRLCFCPLRKYLSQGHVHENRAELDVRNPTSSPAHQFPLCICLDQAYLDALSATIPSSCRARRQTSTLGVHVSIVSSHDPPLPDSYFSQALQNHRTSSSSVGEPPHSTRRWSPQAASARRRRRWNGPDWITRARFYRTTELRTLCSRSPGWLRSRAHTRCISESR</sequence>
<proteinExistence type="predicted"/>
<evidence type="ECO:0000313" key="3">
    <source>
        <dbReference type="Proteomes" id="UP000313359"/>
    </source>
</evidence>